<dbReference type="RefSeq" id="WP_274455270.1">
    <property type="nucleotide sequence ID" value="NZ_CP067097.1"/>
</dbReference>
<dbReference type="Proteomes" id="UP001232973">
    <property type="component" value="Unassembled WGS sequence"/>
</dbReference>
<proteinExistence type="predicted"/>
<evidence type="ECO:0000313" key="2">
    <source>
        <dbReference type="Proteomes" id="UP001232973"/>
    </source>
</evidence>
<comment type="caution">
    <text evidence="1">The sequence shown here is derived from an EMBL/GenBank/DDBJ whole genome shotgun (WGS) entry which is preliminary data.</text>
</comment>
<dbReference type="InterPro" id="IPR014197">
    <property type="entry name" value="Sporulation_prot_YunB"/>
</dbReference>
<organism evidence="1 2">
    <name type="scientific">Alicyclobacillus cycloheptanicus</name>
    <dbReference type="NCBI Taxonomy" id="1457"/>
    <lineage>
        <taxon>Bacteria</taxon>
        <taxon>Bacillati</taxon>
        <taxon>Bacillota</taxon>
        <taxon>Bacilli</taxon>
        <taxon>Bacillales</taxon>
        <taxon>Alicyclobacillaceae</taxon>
        <taxon>Alicyclobacillus</taxon>
    </lineage>
</organism>
<keyword evidence="2" id="KW-1185">Reference proteome</keyword>
<dbReference type="Pfam" id="PF09560">
    <property type="entry name" value="Spore_YunB"/>
    <property type="match status" value="1"/>
</dbReference>
<evidence type="ECO:0000313" key="1">
    <source>
        <dbReference type="EMBL" id="MDQ0188750.1"/>
    </source>
</evidence>
<dbReference type="PIRSF" id="PIRSF021383">
    <property type="entry name" value="YunB"/>
    <property type="match status" value="1"/>
</dbReference>
<dbReference type="EMBL" id="JAUSTP010000002">
    <property type="protein sequence ID" value="MDQ0188750.1"/>
    <property type="molecule type" value="Genomic_DNA"/>
</dbReference>
<gene>
    <name evidence="1" type="ORF">J2S03_000562</name>
</gene>
<name>A0ABT9XF49_9BACL</name>
<sequence length="225" mass="23961">MAAGRFRAARRGVRIRVSGSWSMAACLLGLLALAVHMMEVKVRPIVAGTAQAIASRAATEALNGALTEDVAAFADTDKFIHIERDQSGRMEVATFDFAAVTKLQSAATAHAQEALRQLQHESFALPMGDMFGSSLLSAAGPKLPVRFTLMGSAHSSVITESRTVGINQTVHTMYLELTARVNVITPFSATPTTVESKMPIAYVVFGGEVPHTYLQGNGTFPAPLD</sequence>
<protein>
    <submittedName>
        <fullName evidence="1">Sporulation protein YunB</fullName>
    </submittedName>
</protein>
<accession>A0ABT9XF49</accession>
<reference evidence="1 2" key="1">
    <citation type="submission" date="2023-07" db="EMBL/GenBank/DDBJ databases">
        <title>Genomic Encyclopedia of Type Strains, Phase IV (KMG-IV): sequencing the most valuable type-strain genomes for metagenomic binning, comparative biology and taxonomic classification.</title>
        <authorList>
            <person name="Goeker M."/>
        </authorList>
    </citation>
    <scope>NUCLEOTIDE SEQUENCE [LARGE SCALE GENOMIC DNA]</scope>
    <source>
        <strain evidence="1 2">DSM 4006</strain>
    </source>
</reference>
<dbReference type="NCBIfam" id="TIGR02832">
    <property type="entry name" value="spo_yunB"/>
    <property type="match status" value="1"/>
</dbReference>